<dbReference type="OrthoDB" id="3175637at2"/>
<dbReference type="GO" id="GO:0008840">
    <property type="term" value="F:4-hydroxy-tetrahydrodipicolinate synthase activity"/>
    <property type="evidence" value="ECO:0007669"/>
    <property type="project" value="TreeGrafter"/>
</dbReference>
<reference evidence="8" key="1">
    <citation type="submission" date="2018-04" db="EMBL/GenBank/DDBJ databases">
        <authorList>
            <person name="Liu S."/>
            <person name="Wang Z."/>
            <person name="Li J."/>
        </authorList>
    </citation>
    <scope>NUCLEOTIDE SEQUENCE [LARGE SCALE GENOMIC DNA]</scope>
    <source>
        <strain evidence="8">2189</strain>
    </source>
</reference>
<evidence type="ECO:0000256" key="1">
    <source>
        <dbReference type="ARBA" id="ARBA00007592"/>
    </source>
</evidence>
<feature type="active site" description="Proton donor/acceptor" evidence="5">
    <location>
        <position position="143"/>
    </location>
</feature>
<dbReference type="KEGG" id="cyz:C3B44_08395"/>
<dbReference type="PIRSF" id="PIRSF001365">
    <property type="entry name" value="DHDPS"/>
    <property type="match status" value="1"/>
</dbReference>
<dbReference type="Proteomes" id="UP000244989">
    <property type="component" value="Unassembled WGS sequence"/>
</dbReference>
<evidence type="ECO:0000256" key="5">
    <source>
        <dbReference type="PIRSR" id="PIRSR001365-1"/>
    </source>
</evidence>
<dbReference type="EMBL" id="QEEZ01000042">
    <property type="protein sequence ID" value="PWC00711.1"/>
    <property type="molecule type" value="Genomic_DNA"/>
</dbReference>
<proteinExistence type="inferred from homology"/>
<name>A0A2U1T3Z0_9CORY</name>
<feature type="binding site" evidence="6">
    <location>
        <position position="219"/>
    </location>
    <ligand>
        <name>pyruvate</name>
        <dbReference type="ChEBI" id="CHEBI:15361"/>
    </ligand>
</feature>
<dbReference type="RefSeq" id="WP_108431984.1">
    <property type="nucleotide sequence ID" value="NZ_CP026947.1"/>
</dbReference>
<dbReference type="PANTHER" id="PTHR12128">
    <property type="entry name" value="DIHYDRODIPICOLINATE SYNTHASE"/>
    <property type="match status" value="1"/>
</dbReference>
<keyword evidence="2 4" id="KW-0456">Lyase</keyword>
<evidence type="ECO:0000313" key="7">
    <source>
        <dbReference type="EMBL" id="PWC00711.1"/>
    </source>
</evidence>
<dbReference type="PROSITE" id="PS00666">
    <property type="entry name" value="DHDPS_2"/>
    <property type="match status" value="1"/>
</dbReference>
<dbReference type="PRINTS" id="PR00146">
    <property type="entry name" value="DHPICSNTHASE"/>
</dbReference>
<evidence type="ECO:0000313" key="8">
    <source>
        <dbReference type="Proteomes" id="UP000244989"/>
    </source>
</evidence>
<dbReference type="InterPro" id="IPR020625">
    <property type="entry name" value="Schiff_base-form_aldolases_AS"/>
</dbReference>
<dbReference type="InterPro" id="IPR013785">
    <property type="entry name" value="Aldolase_TIM"/>
</dbReference>
<dbReference type="SMART" id="SM01130">
    <property type="entry name" value="DHDPS"/>
    <property type="match status" value="1"/>
</dbReference>
<dbReference type="PANTHER" id="PTHR12128:SF66">
    <property type="entry name" value="4-HYDROXY-2-OXOGLUTARATE ALDOLASE, MITOCHONDRIAL"/>
    <property type="match status" value="1"/>
</dbReference>
<organism evidence="7 8">
    <name type="scientific">Corynebacterium yudongzhengii</name>
    <dbReference type="NCBI Taxonomy" id="2080740"/>
    <lineage>
        <taxon>Bacteria</taxon>
        <taxon>Bacillati</taxon>
        <taxon>Actinomycetota</taxon>
        <taxon>Actinomycetes</taxon>
        <taxon>Mycobacteriales</taxon>
        <taxon>Corynebacteriaceae</taxon>
        <taxon>Corynebacterium</taxon>
    </lineage>
</organism>
<gene>
    <name evidence="7" type="ORF">DF222_11365</name>
</gene>
<dbReference type="AlphaFoldDB" id="A0A2U1T3Z0"/>
<evidence type="ECO:0000256" key="2">
    <source>
        <dbReference type="ARBA" id="ARBA00023239"/>
    </source>
</evidence>
<evidence type="ECO:0000256" key="3">
    <source>
        <dbReference type="ARBA" id="ARBA00023270"/>
    </source>
</evidence>
<keyword evidence="8" id="KW-1185">Reference proteome</keyword>
<dbReference type="GO" id="GO:0044281">
    <property type="term" value="P:small molecule metabolic process"/>
    <property type="evidence" value="ECO:0007669"/>
    <property type="project" value="UniProtKB-ARBA"/>
</dbReference>
<dbReference type="Pfam" id="PF00701">
    <property type="entry name" value="DHDPS"/>
    <property type="match status" value="1"/>
</dbReference>
<comment type="similarity">
    <text evidence="1 4">Belongs to the DapA family.</text>
</comment>
<sequence>MAGMSAPISGVVPPLVTPFTEDFQIDTDALHRQATRLIDAGVHGLFVLGSSAEAAFLTREQRQVVVHTVAQAVRDRQADLPVIAGVIDMTTPRVLQHVDDALTNGATALVATAPFYVRTHPNEIARHFRLLHEAAPQVPLIAYNIPVSVHVTLDIPLLIQLAQEGVLAGIKDSGGSDSYTRSVILARRHAGLTPEQFAIFTGSETTVDFAYLAGADGVVPGLGNVDPLSYVQLHHLLHEGRYHEAAQLQEHIIDLFEIVAVGDPARMGGSSAGLGAFKEALAHLGIFPSARMAAPHEPLNDAERARIHAIVDAADIQEPRS</sequence>
<dbReference type="CDD" id="cd00408">
    <property type="entry name" value="DHDPS-like"/>
    <property type="match status" value="1"/>
</dbReference>
<accession>A0A2U1T3Z0</accession>
<comment type="caution">
    <text evidence="7">The sequence shown here is derived from an EMBL/GenBank/DDBJ whole genome shotgun (WGS) entry which is preliminary data.</text>
</comment>
<dbReference type="SUPFAM" id="SSF51569">
    <property type="entry name" value="Aldolase"/>
    <property type="match status" value="1"/>
</dbReference>
<keyword evidence="3" id="KW-0704">Schiff base</keyword>
<dbReference type="Gene3D" id="3.20.20.70">
    <property type="entry name" value="Aldolase class I"/>
    <property type="match status" value="1"/>
</dbReference>
<evidence type="ECO:0000256" key="6">
    <source>
        <dbReference type="PIRSR" id="PIRSR001365-2"/>
    </source>
</evidence>
<evidence type="ECO:0000256" key="4">
    <source>
        <dbReference type="PIRNR" id="PIRNR001365"/>
    </source>
</evidence>
<protein>
    <submittedName>
        <fullName evidence="7">Dihydrodipicolinate synthase family protein</fullName>
    </submittedName>
</protein>
<feature type="active site" description="Schiff-base intermediate with substrate" evidence="5">
    <location>
        <position position="171"/>
    </location>
</feature>
<dbReference type="InterPro" id="IPR002220">
    <property type="entry name" value="DapA-like"/>
</dbReference>